<dbReference type="CDD" id="cd01109">
    <property type="entry name" value="HTH_YyaN"/>
    <property type="match status" value="1"/>
</dbReference>
<evidence type="ECO:0000259" key="3">
    <source>
        <dbReference type="PROSITE" id="PS50937"/>
    </source>
</evidence>
<evidence type="ECO:0000256" key="2">
    <source>
        <dbReference type="SAM" id="Coils"/>
    </source>
</evidence>
<dbReference type="SUPFAM" id="SSF46955">
    <property type="entry name" value="Putative DNA-binding domain"/>
    <property type="match status" value="1"/>
</dbReference>
<evidence type="ECO:0000313" key="5">
    <source>
        <dbReference type="Proteomes" id="UP000019241"/>
    </source>
</evidence>
<dbReference type="InterPro" id="IPR009061">
    <property type="entry name" value="DNA-bd_dom_put_sf"/>
</dbReference>
<dbReference type="Proteomes" id="UP000019241">
    <property type="component" value="Unassembled WGS sequence"/>
</dbReference>
<name>W7DN18_9LIST</name>
<dbReference type="PRINTS" id="PR00040">
    <property type="entry name" value="HTHMERR"/>
</dbReference>
<reference evidence="4 5" key="1">
    <citation type="submission" date="2012-12" db="EMBL/GenBank/DDBJ databases">
        <title>Novel taxa of Listeriaceae from agricultural environments in the United States.</title>
        <authorList>
            <person name="den Bakker H.C."/>
            <person name="Allred A."/>
            <person name="Warchocki S."/>
            <person name="Wright E.M."/>
            <person name="Burrell A."/>
            <person name="Nightingale K.K."/>
            <person name="Kephart D."/>
            <person name="Wiedmann M."/>
        </authorList>
    </citation>
    <scope>NUCLEOTIDE SEQUENCE [LARGE SCALE GENOMIC DNA]</scope>
    <source>
        <strain evidence="4 5">FSL S10-1203</strain>
    </source>
</reference>
<dbReference type="EMBL" id="AODM01000034">
    <property type="protein sequence ID" value="EUJ55297.1"/>
    <property type="molecule type" value="Genomic_DNA"/>
</dbReference>
<protein>
    <submittedName>
        <fullName evidence="4">HTH-type transcriptional regulator AdhR</fullName>
    </submittedName>
</protein>
<dbReference type="InterPro" id="IPR000551">
    <property type="entry name" value="MerR-type_HTH_dom"/>
</dbReference>
<dbReference type="PANTHER" id="PTHR30204:SF98">
    <property type="entry name" value="HTH-TYPE TRANSCRIPTIONAL REGULATOR ADHR"/>
    <property type="match status" value="1"/>
</dbReference>
<sequence length="154" mass="17887">MNIKKVSEITGVSADTIRYYERIGLIAPVRRNQNGVRDFDEEDIRWITFSRQMRNAGLSIESLVEYLSLFRQGDETVDARIALIRTQKEELEAKAAELSEAIHRLQFKLDNYGHVQRAESRLRDFDVNRVLGSVFFYIKGLTWSALQALFLKCK</sequence>
<feature type="coiled-coil region" evidence="2">
    <location>
        <begin position="81"/>
        <end position="108"/>
    </location>
</feature>
<comment type="caution">
    <text evidence="4">The sequence shown here is derived from an EMBL/GenBank/DDBJ whole genome shotgun (WGS) entry which is preliminary data.</text>
</comment>
<dbReference type="PATRIC" id="fig|1265822.4.peg.1904"/>
<dbReference type="Gene3D" id="1.10.1660.10">
    <property type="match status" value="1"/>
</dbReference>
<keyword evidence="1" id="KW-0238">DNA-binding</keyword>
<dbReference type="AlphaFoldDB" id="W7DN18"/>
<feature type="domain" description="HTH merR-type" evidence="3">
    <location>
        <begin position="1"/>
        <end position="69"/>
    </location>
</feature>
<dbReference type="SMART" id="SM00422">
    <property type="entry name" value="HTH_MERR"/>
    <property type="match status" value="1"/>
</dbReference>
<dbReference type="GO" id="GO:0003700">
    <property type="term" value="F:DNA-binding transcription factor activity"/>
    <property type="evidence" value="ECO:0007669"/>
    <property type="project" value="InterPro"/>
</dbReference>
<keyword evidence="2" id="KW-0175">Coiled coil</keyword>
<dbReference type="PROSITE" id="PS50937">
    <property type="entry name" value="HTH_MERR_2"/>
    <property type="match status" value="1"/>
</dbReference>
<organism evidence="4 5">
    <name type="scientific">Listeria fleischmannii FSL S10-1203</name>
    <dbReference type="NCBI Taxonomy" id="1265822"/>
    <lineage>
        <taxon>Bacteria</taxon>
        <taxon>Bacillati</taxon>
        <taxon>Bacillota</taxon>
        <taxon>Bacilli</taxon>
        <taxon>Bacillales</taxon>
        <taxon>Listeriaceae</taxon>
        <taxon>Listeria</taxon>
    </lineage>
</organism>
<evidence type="ECO:0000313" key="4">
    <source>
        <dbReference type="EMBL" id="EUJ55297.1"/>
    </source>
</evidence>
<gene>
    <name evidence="4" type="ORF">MCOL2_09411</name>
</gene>
<dbReference type="PANTHER" id="PTHR30204">
    <property type="entry name" value="REDOX-CYCLING DRUG-SENSING TRANSCRIPTIONAL ACTIVATOR SOXR"/>
    <property type="match status" value="1"/>
</dbReference>
<accession>W7DN18</accession>
<evidence type="ECO:0000256" key="1">
    <source>
        <dbReference type="ARBA" id="ARBA00023125"/>
    </source>
</evidence>
<dbReference type="GO" id="GO:0003677">
    <property type="term" value="F:DNA binding"/>
    <property type="evidence" value="ECO:0007669"/>
    <property type="project" value="UniProtKB-KW"/>
</dbReference>
<dbReference type="InterPro" id="IPR047057">
    <property type="entry name" value="MerR_fam"/>
</dbReference>
<proteinExistence type="predicted"/>
<dbReference type="Pfam" id="PF13411">
    <property type="entry name" value="MerR_1"/>
    <property type="match status" value="1"/>
</dbReference>